<dbReference type="GO" id="GO:0017171">
    <property type="term" value="F:serine hydrolase activity"/>
    <property type="evidence" value="ECO:0007669"/>
    <property type="project" value="TreeGrafter"/>
</dbReference>
<dbReference type="VEuPathDB" id="VectorBase:LLONM1_003353"/>
<dbReference type="InterPro" id="IPR013818">
    <property type="entry name" value="Lipase"/>
</dbReference>
<dbReference type="GO" id="GO:0016042">
    <property type="term" value="P:lipid catabolic process"/>
    <property type="evidence" value="ECO:0007669"/>
    <property type="project" value="TreeGrafter"/>
</dbReference>
<dbReference type="VEuPathDB" id="VectorBase:LLOJ009306"/>
<dbReference type="InterPro" id="IPR002334">
    <property type="entry name" value="Allerg_PlipaseA1"/>
</dbReference>
<evidence type="ECO:0000256" key="4">
    <source>
        <dbReference type="RuleBase" id="RU004262"/>
    </source>
</evidence>
<dbReference type="Pfam" id="PF00151">
    <property type="entry name" value="Lipase"/>
    <property type="match status" value="1"/>
</dbReference>
<dbReference type="Proteomes" id="UP000092461">
    <property type="component" value="Unassembled WGS sequence"/>
</dbReference>
<proteinExistence type="inferred from homology"/>
<name>A0A1B0CWC2_LUTLO</name>
<evidence type="ECO:0000256" key="2">
    <source>
        <dbReference type="ARBA" id="ARBA00010701"/>
    </source>
</evidence>
<dbReference type="EnsemblMetazoa" id="LLOJ009306-RA">
    <property type="protein sequence ID" value="LLOJ009306-PA"/>
    <property type="gene ID" value="LLOJ009306"/>
</dbReference>
<dbReference type="Gene3D" id="3.40.50.1820">
    <property type="entry name" value="alpha/beta hydrolase"/>
    <property type="match status" value="1"/>
</dbReference>
<dbReference type="InterPro" id="IPR000734">
    <property type="entry name" value="TAG_lipase"/>
</dbReference>
<comment type="subcellular location">
    <subcellularLocation>
        <location evidence="1">Secreted</location>
    </subcellularLocation>
</comment>
<dbReference type="GO" id="GO:0016298">
    <property type="term" value="F:lipase activity"/>
    <property type="evidence" value="ECO:0007669"/>
    <property type="project" value="InterPro"/>
</dbReference>
<dbReference type="InterPro" id="IPR029058">
    <property type="entry name" value="AB_hydrolase_fold"/>
</dbReference>
<dbReference type="PANTHER" id="PTHR11610">
    <property type="entry name" value="LIPASE"/>
    <property type="match status" value="1"/>
</dbReference>
<sequence>ERLNASDANYVEIIHTNGGYAGIVEPIGHVDFYPNYGTHQPDCPIIGHFICSHSRSYIYFAESITTATGFWARQCGDYNDILNENCTTTNAVYAVMGGEPVKKKTRGIFWLSTNGESPFAQGRPSEWTK</sequence>
<evidence type="ECO:0000256" key="1">
    <source>
        <dbReference type="ARBA" id="ARBA00004613"/>
    </source>
</evidence>
<comment type="similarity">
    <text evidence="2 4">Belongs to the AB hydrolase superfamily. Lipase family.</text>
</comment>
<organism evidence="6 7">
    <name type="scientific">Lutzomyia longipalpis</name>
    <name type="common">Sand fly</name>
    <dbReference type="NCBI Taxonomy" id="7200"/>
    <lineage>
        <taxon>Eukaryota</taxon>
        <taxon>Metazoa</taxon>
        <taxon>Ecdysozoa</taxon>
        <taxon>Arthropoda</taxon>
        <taxon>Hexapoda</taxon>
        <taxon>Insecta</taxon>
        <taxon>Pterygota</taxon>
        <taxon>Neoptera</taxon>
        <taxon>Endopterygota</taxon>
        <taxon>Diptera</taxon>
        <taxon>Nematocera</taxon>
        <taxon>Psychodoidea</taxon>
        <taxon>Psychodidae</taxon>
        <taxon>Lutzomyia</taxon>
        <taxon>Lutzomyia</taxon>
    </lineage>
</organism>
<evidence type="ECO:0000259" key="5">
    <source>
        <dbReference type="Pfam" id="PF00151"/>
    </source>
</evidence>
<dbReference type="AlphaFoldDB" id="A0A1B0CWC2"/>
<evidence type="ECO:0000313" key="6">
    <source>
        <dbReference type="EnsemblMetazoa" id="LLOJ009306-PA"/>
    </source>
</evidence>
<protein>
    <recommendedName>
        <fullName evidence="5">Lipase domain-containing protein</fullName>
    </recommendedName>
</protein>
<evidence type="ECO:0000313" key="7">
    <source>
        <dbReference type="Proteomes" id="UP000092461"/>
    </source>
</evidence>
<accession>A0A1B0CWC2</accession>
<dbReference type="GO" id="GO:0005615">
    <property type="term" value="C:extracellular space"/>
    <property type="evidence" value="ECO:0007669"/>
    <property type="project" value="TreeGrafter"/>
</dbReference>
<evidence type="ECO:0000256" key="3">
    <source>
        <dbReference type="ARBA" id="ARBA00022525"/>
    </source>
</evidence>
<dbReference type="SUPFAM" id="SSF53474">
    <property type="entry name" value="alpha/beta-Hydrolases"/>
    <property type="match status" value="1"/>
</dbReference>
<dbReference type="EMBL" id="AJWK01032233">
    <property type="status" value="NOT_ANNOTATED_CDS"/>
    <property type="molecule type" value="Genomic_DNA"/>
</dbReference>
<keyword evidence="3" id="KW-0964">Secreted</keyword>
<dbReference type="PANTHER" id="PTHR11610:SF150">
    <property type="entry name" value="FI01825P-RELATED"/>
    <property type="match status" value="1"/>
</dbReference>
<reference evidence="6" key="1">
    <citation type="submission" date="2020-05" db="UniProtKB">
        <authorList>
            <consortium name="EnsemblMetazoa"/>
        </authorList>
    </citation>
    <scope>IDENTIFICATION</scope>
    <source>
        <strain evidence="6">Jacobina</strain>
    </source>
</reference>
<dbReference type="PRINTS" id="PR00825">
    <property type="entry name" value="DOLALLERGEN"/>
</dbReference>
<feature type="domain" description="Lipase" evidence="5">
    <location>
        <begin position="1"/>
        <end position="119"/>
    </location>
</feature>
<keyword evidence="7" id="KW-1185">Reference proteome</keyword>